<dbReference type="GO" id="GO:0003774">
    <property type="term" value="F:cytoskeletal motor activity"/>
    <property type="evidence" value="ECO:0007669"/>
    <property type="project" value="InterPro"/>
</dbReference>
<dbReference type="Pfam" id="PF08345">
    <property type="entry name" value="YscJ_FliF_C"/>
    <property type="match status" value="1"/>
</dbReference>
<dbReference type="InterPro" id="IPR000067">
    <property type="entry name" value="FlgMring_FliF"/>
</dbReference>
<evidence type="ECO:0000259" key="12">
    <source>
        <dbReference type="Pfam" id="PF01514"/>
    </source>
</evidence>
<evidence type="ECO:0000313" key="15">
    <source>
        <dbReference type="Proteomes" id="UP000011932"/>
    </source>
</evidence>
<dbReference type="InterPro" id="IPR006182">
    <property type="entry name" value="FliF_N_dom"/>
</dbReference>
<dbReference type="Gene3D" id="3.30.300.30">
    <property type="match status" value="1"/>
</dbReference>
<dbReference type="RefSeq" id="WP_015467056.1">
    <property type="nucleotide sequence ID" value="NC_020812.1"/>
</dbReference>
<dbReference type="Pfam" id="PF01514">
    <property type="entry name" value="YscJ_FliF"/>
    <property type="match status" value="1"/>
</dbReference>
<sequence length="547" mass="59600">MNSFMDTLRQLGPARLGIMGGVLVTLLIFFIFVSMRVSTPSLKLLYSDLSSTDSASVAAKLEESQIRYDVSPDGTRIMVPESEVGRARMLLAEAGLPNGGSMGYELFDKQSGFGTTNFIQNINQVRALEGELARTIGSLSPIKAARVHLVLPQRELFSRENRPASASVFLQLNQGARLEREQIMSIQSLVASAVPNMKADSVSVIDSQGNLLARGGEQDTSLMAMKAEEMRRAYETRLTQSVEDIIGRTVGYGRVRATVTAELNFDRVTTSEEVFDPESQVARSVQTVEELNSEKESAPQDVSVQNNLPGISGDLLGEPGSASEGSRVEETTNFEISKTVRNRVSEVGEVKRLSVAVLVDGTYATDAEGNKTYQPRSEQELEQIRQLVRSAIGYDESRGDTVEIVNMQFADMDLGIEDTSNLLFGFERSDILRAAEIITVAIMVILVVLLVLQPMVGRLLATEGLNADEDEGDQQALLSARAPTPALTGPGGEQFSPPEAEEEDSLIDMKQVEGKVKASSVRKVEDIVSTYPAETVSVIRSWMSQES</sequence>
<dbReference type="AlphaFoldDB" id="M4VE77"/>
<comment type="similarity">
    <text evidence="3 9">Belongs to the FliF family.</text>
</comment>
<dbReference type="EMBL" id="CP003538">
    <property type="protein sequence ID" value="AGH97503.1"/>
    <property type="molecule type" value="Genomic_DNA"/>
</dbReference>
<name>M4VE77_9BACT</name>
<evidence type="ECO:0000256" key="6">
    <source>
        <dbReference type="ARBA" id="ARBA00022989"/>
    </source>
</evidence>
<dbReference type="InterPro" id="IPR013556">
    <property type="entry name" value="Flag_M-ring_C"/>
</dbReference>
<keyword evidence="7 11" id="KW-0472">Membrane</keyword>
<dbReference type="OrthoDB" id="9807026at2"/>
<evidence type="ECO:0000256" key="3">
    <source>
        <dbReference type="ARBA" id="ARBA00007971"/>
    </source>
</evidence>
<keyword evidence="14" id="KW-0966">Cell projection</keyword>
<dbReference type="InterPro" id="IPR045851">
    <property type="entry name" value="AMP-bd_C_sf"/>
</dbReference>
<evidence type="ECO:0000256" key="1">
    <source>
        <dbReference type="ARBA" id="ARBA00004117"/>
    </source>
</evidence>
<accession>M4VE77</accession>
<evidence type="ECO:0000256" key="9">
    <source>
        <dbReference type="PIRNR" id="PIRNR004862"/>
    </source>
</evidence>
<dbReference type="HOGENOM" id="CLU_028108_4_1_5"/>
<proteinExistence type="inferred from homology"/>
<dbReference type="InterPro" id="IPR043427">
    <property type="entry name" value="YscJ/FliF"/>
</dbReference>
<dbReference type="STRING" id="349215.A11S_679"/>
<keyword evidence="8 9" id="KW-0975">Bacterial flagellum</keyword>
<dbReference type="PRINTS" id="PR01009">
    <property type="entry name" value="FLGMRINGFLIF"/>
</dbReference>
<dbReference type="Proteomes" id="UP000011932">
    <property type="component" value="Chromosome"/>
</dbReference>
<dbReference type="PANTHER" id="PTHR30046">
    <property type="entry name" value="FLAGELLAR M-RING PROTEIN"/>
    <property type="match status" value="1"/>
</dbReference>
<feature type="domain" description="Flagellar M-ring N-terminal" evidence="12">
    <location>
        <begin position="38"/>
        <end position="213"/>
    </location>
</feature>
<reference evidence="14 15" key="1">
    <citation type="journal article" date="2013" name="ISME J.">
        <title>By their genes ye shall know them: genomic signatures of predatory bacteria.</title>
        <authorList>
            <person name="Pasternak Z."/>
            <person name="Pietrokovski S."/>
            <person name="Rotem O."/>
            <person name="Gophna U."/>
            <person name="Lurie-Weinberger M.N."/>
            <person name="Jurkevitch E."/>
        </authorList>
    </citation>
    <scope>NUCLEOTIDE SEQUENCE [LARGE SCALE GENOMIC DNA]</scope>
    <source>
        <strain evidence="14">EPB</strain>
    </source>
</reference>
<dbReference type="PATRIC" id="fig|349215.9.peg.667"/>
<dbReference type="GO" id="GO:0009431">
    <property type="term" value="C:bacterial-type flagellum basal body, MS ring"/>
    <property type="evidence" value="ECO:0007669"/>
    <property type="project" value="InterPro"/>
</dbReference>
<dbReference type="GO" id="GO:0005886">
    <property type="term" value="C:plasma membrane"/>
    <property type="evidence" value="ECO:0007669"/>
    <property type="project" value="UniProtKB-SubCell"/>
</dbReference>
<evidence type="ECO:0000256" key="5">
    <source>
        <dbReference type="ARBA" id="ARBA00022692"/>
    </source>
</evidence>
<comment type="subcellular location">
    <subcellularLocation>
        <location evidence="1 9">Bacterial flagellum basal body</location>
    </subcellularLocation>
    <subcellularLocation>
        <location evidence="2">Cell membrane</location>
        <topology evidence="2">Multi-pass membrane protein</topology>
    </subcellularLocation>
</comment>
<dbReference type="PANTHER" id="PTHR30046:SF0">
    <property type="entry name" value="FLAGELLAR M-RING PROTEIN"/>
    <property type="match status" value="1"/>
</dbReference>
<feature type="transmembrane region" description="Helical" evidence="11">
    <location>
        <begin position="12"/>
        <end position="33"/>
    </location>
</feature>
<feature type="region of interest" description="Disordered" evidence="10">
    <location>
        <begin position="483"/>
        <end position="504"/>
    </location>
</feature>
<evidence type="ECO:0000313" key="14">
    <source>
        <dbReference type="EMBL" id="AGH97503.1"/>
    </source>
</evidence>
<evidence type="ECO:0000256" key="10">
    <source>
        <dbReference type="SAM" id="MobiDB-lite"/>
    </source>
</evidence>
<dbReference type="KEGG" id="man:A11S_679"/>
<keyword evidence="5 11" id="KW-0812">Transmembrane</keyword>
<evidence type="ECO:0000256" key="7">
    <source>
        <dbReference type="ARBA" id="ARBA00023136"/>
    </source>
</evidence>
<dbReference type="PIRSF" id="PIRSF004862">
    <property type="entry name" value="FliF"/>
    <property type="match status" value="1"/>
</dbReference>
<keyword evidence="6 11" id="KW-1133">Transmembrane helix</keyword>
<organism evidence="14 15">
    <name type="scientific">Micavibrio aeruginosavorus EPB</name>
    <dbReference type="NCBI Taxonomy" id="349215"/>
    <lineage>
        <taxon>Bacteria</taxon>
        <taxon>Pseudomonadati</taxon>
        <taxon>Bdellovibrionota</taxon>
        <taxon>Bdellovibrionia</taxon>
        <taxon>Bdellovibrionales</taxon>
        <taxon>Pseudobdellovibrionaceae</taxon>
        <taxon>Micavibrio</taxon>
    </lineage>
</organism>
<protein>
    <recommendedName>
        <fullName evidence="9">Flagellar M-ring protein</fullName>
    </recommendedName>
</protein>
<evidence type="ECO:0000256" key="8">
    <source>
        <dbReference type="ARBA" id="ARBA00023143"/>
    </source>
</evidence>
<keyword evidence="4" id="KW-1003">Cell membrane</keyword>
<evidence type="ECO:0000256" key="2">
    <source>
        <dbReference type="ARBA" id="ARBA00004651"/>
    </source>
</evidence>
<feature type="transmembrane region" description="Helical" evidence="11">
    <location>
        <begin position="431"/>
        <end position="452"/>
    </location>
</feature>
<comment type="function">
    <text evidence="9">The M ring may be actively involved in energy transduction.</text>
</comment>
<keyword evidence="14" id="KW-0282">Flagellum</keyword>
<dbReference type="GO" id="GO:0071973">
    <property type="term" value="P:bacterial-type flagellum-dependent cell motility"/>
    <property type="evidence" value="ECO:0007669"/>
    <property type="project" value="InterPro"/>
</dbReference>
<feature type="domain" description="Flagellar M-ring C-terminal" evidence="13">
    <location>
        <begin position="248"/>
        <end position="409"/>
    </location>
</feature>
<evidence type="ECO:0000256" key="11">
    <source>
        <dbReference type="SAM" id="Phobius"/>
    </source>
</evidence>
<keyword evidence="14" id="KW-0969">Cilium</keyword>
<evidence type="ECO:0000256" key="4">
    <source>
        <dbReference type="ARBA" id="ARBA00022475"/>
    </source>
</evidence>
<dbReference type="NCBIfam" id="TIGR00206">
    <property type="entry name" value="fliF"/>
    <property type="match status" value="1"/>
</dbReference>
<gene>
    <name evidence="14" type="ORF">A11S_679</name>
</gene>
<evidence type="ECO:0000259" key="13">
    <source>
        <dbReference type="Pfam" id="PF08345"/>
    </source>
</evidence>